<dbReference type="PANTHER" id="PTHR42862:SF1">
    <property type="entry name" value="DELTA-1-PYRROLINE-5-CARBOXYLATE DEHYDROGENASE 2, ISOFORM A-RELATED"/>
    <property type="match status" value="1"/>
</dbReference>
<dbReference type="NCBIfam" id="NF008869">
    <property type="entry name" value="PRK11904.1"/>
    <property type="match status" value="1"/>
</dbReference>
<evidence type="ECO:0000256" key="2">
    <source>
        <dbReference type="ARBA" id="ARBA00023002"/>
    </source>
</evidence>
<evidence type="ECO:0000313" key="12">
    <source>
        <dbReference type="Proteomes" id="UP000063965"/>
    </source>
</evidence>
<evidence type="ECO:0000313" key="11">
    <source>
        <dbReference type="EMBL" id="AKQ33468.1"/>
    </source>
</evidence>
<evidence type="ECO:0000259" key="9">
    <source>
        <dbReference type="Pfam" id="PF18327"/>
    </source>
</evidence>
<gene>
    <name evidence="10" type="primary">putA</name>
    <name evidence="10" type="ORF">CleRT_04340</name>
    <name evidence="11" type="ORF">CleRT_05780</name>
</gene>
<dbReference type="InterPro" id="IPR002872">
    <property type="entry name" value="Proline_DH_dom"/>
</dbReference>
<dbReference type="EC" id="1.2.1.88" evidence="5"/>
<dbReference type="InterPro" id="IPR024082">
    <property type="entry name" value="PRODH_PutA_dom_II"/>
</dbReference>
<dbReference type="Gene3D" id="3.40.309.10">
    <property type="entry name" value="Aldehyde Dehydrogenase, Chain A, domain 2"/>
    <property type="match status" value="1"/>
</dbReference>
<dbReference type="CDD" id="cd07125">
    <property type="entry name" value="ALDH_PutA-P5CDH"/>
    <property type="match status" value="1"/>
</dbReference>
<feature type="domain" description="Proline dehydrogenase PutA" evidence="8">
    <location>
        <begin position="72"/>
        <end position="183"/>
    </location>
</feature>
<dbReference type="Pfam" id="PF14850">
    <property type="entry name" value="Pro_dh-DNA_bdg"/>
    <property type="match status" value="1"/>
</dbReference>
<evidence type="ECO:0000259" key="6">
    <source>
        <dbReference type="Pfam" id="PF00171"/>
    </source>
</evidence>
<dbReference type="RefSeq" id="WP_048875034.1">
    <property type="nucleotide sequence ID" value="NZ_CP011126.1"/>
</dbReference>
<dbReference type="Gene3D" id="3.40.605.10">
    <property type="entry name" value="Aldehyde Dehydrogenase, Chain A, domain 1"/>
    <property type="match status" value="1"/>
</dbReference>
<dbReference type="InterPro" id="IPR029041">
    <property type="entry name" value="FAD-linked_oxidoreductase-like"/>
</dbReference>
<keyword evidence="5" id="KW-0642">Proline metabolism</keyword>
<dbReference type="InterPro" id="IPR041349">
    <property type="entry name" value="PRODH"/>
</dbReference>
<evidence type="ECO:0000256" key="1">
    <source>
        <dbReference type="ARBA" id="ARBA00004786"/>
    </source>
</evidence>
<reference evidence="10 12" key="1">
    <citation type="journal article" date="2015" name="Genome Biol. Evol.">
        <title>Distinctive Genome Reduction Rates Revealed by Genomic Analyses of Two Coxiella-Like Endosymbionts in Ticks.</title>
        <authorList>
            <person name="Gottlieb Y."/>
            <person name="Lalzar I."/>
            <person name="Klasson L."/>
        </authorList>
    </citation>
    <scope>NUCLEOTIDE SEQUENCE [LARGE SCALE GENOMIC DNA]</scope>
    <source>
        <strain evidence="10 12">CRt</strain>
    </source>
</reference>
<feature type="domain" description="Proline utilization A proline dehydrogenase N-terminal" evidence="9">
    <location>
        <begin position="18"/>
        <end position="63"/>
    </location>
</feature>
<evidence type="ECO:0000256" key="4">
    <source>
        <dbReference type="ARBA" id="ARBA00048142"/>
    </source>
</evidence>
<dbReference type="InterPro" id="IPR025703">
    <property type="entry name" value="Bifunct_PutA"/>
</dbReference>
<dbReference type="InterPro" id="IPR016160">
    <property type="entry name" value="Ald_DH_CS_CYS"/>
</dbReference>
<keyword evidence="2 5" id="KW-0560">Oxidoreductase</keyword>
<comment type="cofactor">
    <cofactor evidence="5">
        <name>FAD</name>
        <dbReference type="ChEBI" id="CHEBI:57692"/>
    </cofactor>
</comment>
<dbReference type="SUPFAM" id="SSF81935">
    <property type="entry name" value="N-terminal domain of bifunctional PutA protein"/>
    <property type="match status" value="1"/>
</dbReference>
<name>A0ABM5UU08_9COXI</name>
<dbReference type="Proteomes" id="UP000063965">
    <property type="component" value="Chromosome"/>
</dbReference>
<keyword evidence="5" id="KW-0238">DNA-binding</keyword>
<keyword evidence="5" id="KW-0285">Flavoprotein</keyword>
<dbReference type="InterPro" id="IPR016163">
    <property type="entry name" value="Ald_DH_C"/>
</dbReference>
<keyword evidence="3 5" id="KW-0520">NAD</keyword>
<comment type="catalytic activity">
    <reaction evidence="4 5">
        <text>L-glutamate 5-semialdehyde + NAD(+) + H2O = L-glutamate + NADH + 2 H(+)</text>
        <dbReference type="Rhea" id="RHEA:30235"/>
        <dbReference type="ChEBI" id="CHEBI:15377"/>
        <dbReference type="ChEBI" id="CHEBI:15378"/>
        <dbReference type="ChEBI" id="CHEBI:29985"/>
        <dbReference type="ChEBI" id="CHEBI:57540"/>
        <dbReference type="ChEBI" id="CHEBI:57945"/>
        <dbReference type="ChEBI" id="CHEBI:58066"/>
        <dbReference type="EC" id="1.2.1.88"/>
    </reaction>
</comment>
<organism evidence="10 12">
    <name type="scientific">Candidatus Coxiella mudrowiae</name>
    <dbReference type="NCBI Taxonomy" id="2054173"/>
    <lineage>
        <taxon>Bacteria</taxon>
        <taxon>Pseudomonadati</taxon>
        <taxon>Pseudomonadota</taxon>
        <taxon>Gammaproteobacteria</taxon>
        <taxon>Legionellales</taxon>
        <taxon>Coxiellaceae</taxon>
        <taxon>Coxiella</taxon>
    </lineage>
</organism>
<proteinExistence type="inferred from homology"/>
<dbReference type="Gene3D" id="1.20.5.460">
    <property type="entry name" value="Single helix bin"/>
    <property type="match status" value="1"/>
</dbReference>
<dbReference type="InterPro" id="IPR024090">
    <property type="entry name" value="PRODH_PutA_dom_I"/>
</dbReference>
<dbReference type="Gene3D" id="3.20.20.220">
    <property type="match status" value="1"/>
</dbReference>
<dbReference type="PIRSF" id="PIRSF000197">
    <property type="entry name" value="Bifunct_PutA"/>
    <property type="match status" value="1"/>
</dbReference>
<comment type="function">
    <text evidence="5">Oxidizes proline to glutamate for use as a carbon and nitrogen source.</text>
</comment>
<evidence type="ECO:0000259" key="7">
    <source>
        <dbReference type="Pfam" id="PF01619"/>
    </source>
</evidence>
<dbReference type="Pfam" id="PF00171">
    <property type="entry name" value="Aldedh"/>
    <property type="match status" value="1"/>
</dbReference>
<dbReference type="NCBIfam" id="TIGR01238">
    <property type="entry name" value="D1pyr5carbox3"/>
    <property type="match status" value="1"/>
</dbReference>
<comment type="pathway">
    <text evidence="5">Amino-acid degradation; L-proline degradation into L-glutamate; L-glutamate from L-proline: step 1/2.</text>
</comment>
<comment type="catalytic activity">
    <reaction evidence="5">
        <text>L-proline + a quinone = (S)-1-pyrroline-5-carboxylate + a quinol + H(+)</text>
        <dbReference type="Rhea" id="RHEA:23784"/>
        <dbReference type="ChEBI" id="CHEBI:15378"/>
        <dbReference type="ChEBI" id="CHEBI:17388"/>
        <dbReference type="ChEBI" id="CHEBI:24646"/>
        <dbReference type="ChEBI" id="CHEBI:60039"/>
        <dbReference type="ChEBI" id="CHEBI:132124"/>
        <dbReference type="EC" id="1.5.5.2"/>
    </reaction>
</comment>
<comment type="pathway">
    <text evidence="1 5">Amino-acid degradation; L-proline degradation into L-glutamate; L-glutamate from L-proline: step 2/2.</text>
</comment>
<dbReference type="InterPro" id="IPR024089">
    <property type="entry name" value="PRODH_PutA_dom_I/II"/>
</dbReference>
<keyword evidence="5" id="KW-0274">FAD</keyword>
<dbReference type="InterPro" id="IPR016162">
    <property type="entry name" value="Ald_DH_N"/>
</dbReference>
<dbReference type="InterPro" id="IPR016161">
    <property type="entry name" value="Ald_DH/histidinol_DH"/>
</dbReference>
<accession>A0ABM5UU08</accession>
<evidence type="ECO:0000313" key="10">
    <source>
        <dbReference type="EMBL" id="AKQ33381.1"/>
    </source>
</evidence>
<dbReference type="PANTHER" id="PTHR42862">
    <property type="entry name" value="DELTA-1-PYRROLINE-5-CARBOXYLATE DEHYDROGENASE 1, ISOFORM A-RELATED"/>
    <property type="match status" value="1"/>
</dbReference>
<keyword evidence="12" id="KW-1185">Reference proteome</keyword>
<sequence length="1047" mass="116750">MTDITQLFFEKPFDPDWIRPTLNEAYRMDETARIKQLLELINFTPAIERAVSQLAEKLVIAVREKEKEKGGIEGFMMHYDLSTEEGILLMCLAEALLRVPDKQTENLLIRDKLISAEWNKYVGASESAFVNFARWGLALSGKILKKEKDGQLKTIWSNLIRKSGEPVIRKAIREAMKLMSEHFVLGRTIEEAIKRSQIALKEGFRYSYDMLGEVARTQSDADRYYDSYYYAISALGKSHDTQNIYEAPSISVKLSALYPRYDFKKREEAVPFLIERVKELVLHAKAQKIGMTIDAEEADRLDMCLDIFKGLFTDNAFSGWEGLGLAVQAYQKRALPLIEWLIELSHQQKRRIPVRLVKGAYWDSEIKLTQMEGLINYPVFTRKVNTDISYIACAKKMLSAQDALYPQFATHNAYSVAAILTLMDPRYEDYQFEFQNLQGMGKALHHYVVTKLNLPCRIYAPVGYYEDLLPYLVRRLLENGANSSFVNRIADKTVPISYLIKSPVEKIETLGEIPNPKIPLPRNLFAKARLNSIGRDLSNYAELKPLAESIHNALEKTWQASPFLREIKKGKAVFDPADNRRQIGVIELADESDVEKAIIIGSSAFPAWDQKGVDARANIMRKMADLLEEHQAELMALVVREGGRTLQNALSEVREAIDFCRYYAEQGEKQLNDTVFLGYTGENNVLRMNGRGIILCISPWNFPVAIFTGQIAAALVTGNAVIAKPSGETPLTAAKVTHLFHEAGVPAEILQLMPSPGGTVGQALIENPKISGIIFTGSDNTARHIQKTLANRSGPIVPFVAETSGINAMIVDSTALPEQLVQDVIVSAFDSAGQRCSALRILYVQDDIADNVIKMLAGAMAEIKIGDPMLLTTDVGPVIDAKAQATLQKHAAFMQKEGKLIYKVDLPLAATHGTFVAPQAYELSSLNLIKDEVFGPILHVLRYRRQDLDKVIDDINGLGYGLTFGIQSRIDETIDYIQRRINAGNIYVNRNMIGAVVGVQPFGGSWLSGTGPKAGGPHYLPRYCVESTLTVNTTAAGGNTSLMAMED</sequence>
<keyword evidence="5" id="KW-0678">Repressor</keyword>
<dbReference type="EC" id="1.5.5.2" evidence="5"/>
<dbReference type="PROSITE" id="PS00070">
    <property type="entry name" value="ALDEHYDE_DEHYDR_CYS"/>
    <property type="match status" value="1"/>
</dbReference>
<keyword evidence="5" id="KW-0805">Transcription regulation</keyword>
<keyword evidence="5" id="KW-0804">Transcription</keyword>
<dbReference type="Pfam" id="PF01619">
    <property type="entry name" value="Pro_dh"/>
    <property type="match status" value="1"/>
</dbReference>
<dbReference type="InterPro" id="IPR015590">
    <property type="entry name" value="Aldehyde_DH_dom"/>
</dbReference>
<evidence type="ECO:0000256" key="3">
    <source>
        <dbReference type="ARBA" id="ARBA00023027"/>
    </source>
</evidence>
<evidence type="ECO:0000256" key="5">
    <source>
        <dbReference type="PIRNR" id="PIRNR000197"/>
    </source>
</evidence>
<feature type="domain" description="Aldehyde dehydrogenase" evidence="6">
    <location>
        <begin position="571"/>
        <end position="1024"/>
    </location>
</feature>
<dbReference type="SUPFAM" id="SSF53720">
    <property type="entry name" value="ALDH-like"/>
    <property type="match status" value="1"/>
</dbReference>
<dbReference type="InterPro" id="IPR050485">
    <property type="entry name" value="Proline_metab_enzyme"/>
</dbReference>
<dbReference type="EMBL" id="CP011126">
    <property type="protein sequence ID" value="AKQ33381.1"/>
    <property type="molecule type" value="Genomic_DNA"/>
</dbReference>
<evidence type="ECO:0000259" key="8">
    <source>
        <dbReference type="Pfam" id="PF14850"/>
    </source>
</evidence>
<dbReference type="EMBL" id="CP011126">
    <property type="protein sequence ID" value="AKQ33468.1"/>
    <property type="molecule type" value="Genomic_DNA"/>
</dbReference>
<protein>
    <recommendedName>
        <fullName evidence="5">Bifunctional protein PutA</fullName>
    </recommendedName>
    <domain>
        <recommendedName>
            <fullName evidence="5">Proline dehydrogenase</fullName>
            <ecNumber evidence="5">1.5.5.2</ecNumber>
        </recommendedName>
        <alternativeName>
            <fullName evidence="5">Proline oxidase</fullName>
        </alternativeName>
    </domain>
    <domain>
        <recommendedName>
            <fullName evidence="5">Delta-1-pyrroline-5-carboxylate dehydrogenase</fullName>
            <shortName evidence="5">P5C dehydrogenase</shortName>
            <ecNumber evidence="5">1.2.1.88</ecNumber>
        </recommendedName>
        <alternativeName>
            <fullName evidence="5">L-glutamate gamma-semialdehyde dehydrogenase</fullName>
        </alternativeName>
    </domain>
</protein>
<dbReference type="SUPFAM" id="SSF51730">
    <property type="entry name" value="FAD-linked oxidoreductase"/>
    <property type="match status" value="1"/>
</dbReference>
<dbReference type="Pfam" id="PF18327">
    <property type="entry name" value="PRODH"/>
    <property type="match status" value="1"/>
</dbReference>
<dbReference type="InterPro" id="IPR005933">
    <property type="entry name" value="PutA_C"/>
</dbReference>
<comment type="similarity">
    <text evidence="5">In the C-terminal section; belongs to the aldehyde dehydrogenase family.</text>
</comment>
<feature type="domain" description="Proline dehydrogenase" evidence="7">
    <location>
        <begin position="193"/>
        <end position="488"/>
    </location>
</feature>
<comment type="similarity">
    <text evidence="5">In the N-terminal section; belongs to the proline dehydrogenase family.</text>
</comment>
<dbReference type="Gene3D" id="1.20.5.550">
    <property type="entry name" value="Single Helix bin"/>
    <property type="match status" value="1"/>
</dbReference>